<dbReference type="PANTHER" id="PTHR38098:SF1">
    <property type="entry name" value="LPS-ASSEMBLY LIPOPROTEIN LPTE"/>
    <property type="match status" value="1"/>
</dbReference>
<keyword evidence="8" id="KW-1185">Reference proteome</keyword>
<comment type="caution">
    <text evidence="7">The sequence shown here is derived from an EMBL/GenBank/DDBJ whole genome shotgun (WGS) entry which is preliminary data.</text>
</comment>
<dbReference type="AlphaFoldDB" id="A0A3P3VLG2"/>
<dbReference type="GO" id="GO:0001530">
    <property type="term" value="F:lipopolysaccharide binding"/>
    <property type="evidence" value="ECO:0007669"/>
    <property type="project" value="TreeGrafter"/>
</dbReference>
<gene>
    <name evidence="6" type="primary">lptE</name>
    <name evidence="7" type="ORF">D0544_00155</name>
</gene>
<dbReference type="Pfam" id="PF04390">
    <property type="entry name" value="LptE"/>
    <property type="match status" value="1"/>
</dbReference>
<protein>
    <recommendedName>
        <fullName evidence="6">LPS-assembly lipoprotein LptE</fullName>
    </recommendedName>
</protein>
<dbReference type="HAMAP" id="MF_01186">
    <property type="entry name" value="LPS_assembly_LptE"/>
    <property type="match status" value="1"/>
</dbReference>
<comment type="function">
    <text evidence="6">Together with LptD, is involved in the assembly of lipopolysaccharide (LPS) at the surface of the outer membrane. Required for the proper assembly of LptD. Binds LPS and may serve as the LPS recognition site at the outer membrane.</text>
</comment>
<evidence type="ECO:0000256" key="2">
    <source>
        <dbReference type="ARBA" id="ARBA00023136"/>
    </source>
</evidence>
<name>A0A3P3VLG2_9GAMM</name>
<dbReference type="PANTHER" id="PTHR38098">
    <property type="entry name" value="LPS-ASSEMBLY LIPOPROTEIN LPTE"/>
    <property type="match status" value="1"/>
</dbReference>
<keyword evidence="3 6" id="KW-0564">Palmitate</keyword>
<comment type="similarity">
    <text evidence="6">Belongs to the LptE lipoprotein family.</text>
</comment>
<dbReference type="GO" id="GO:1990351">
    <property type="term" value="C:transporter complex"/>
    <property type="evidence" value="ECO:0007669"/>
    <property type="project" value="TreeGrafter"/>
</dbReference>
<evidence type="ECO:0000256" key="5">
    <source>
        <dbReference type="ARBA" id="ARBA00023288"/>
    </source>
</evidence>
<keyword evidence="2 6" id="KW-0472">Membrane</keyword>
<dbReference type="Proteomes" id="UP000280792">
    <property type="component" value="Unassembled WGS sequence"/>
</dbReference>
<dbReference type="InterPro" id="IPR007485">
    <property type="entry name" value="LPS_assembly_LptE"/>
</dbReference>
<dbReference type="PROSITE" id="PS51257">
    <property type="entry name" value="PROKAR_LIPOPROTEIN"/>
    <property type="match status" value="1"/>
</dbReference>
<keyword evidence="1 6" id="KW-0732">Signal</keyword>
<dbReference type="GO" id="GO:0015920">
    <property type="term" value="P:lipopolysaccharide transport"/>
    <property type="evidence" value="ECO:0007669"/>
    <property type="project" value="TreeGrafter"/>
</dbReference>
<comment type="subcellular location">
    <subcellularLocation>
        <location evidence="6">Cell outer membrane</location>
        <topology evidence="6">Lipid-anchor</topology>
    </subcellularLocation>
</comment>
<dbReference type="EMBL" id="QWEZ01000001">
    <property type="protein sequence ID" value="RRJ83575.1"/>
    <property type="molecule type" value="Genomic_DNA"/>
</dbReference>
<reference evidence="7 8" key="1">
    <citation type="submission" date="2018-08" db="EMBL/GenBank/DDBJ databases">
        <authorList>
            <person name="Khan S.A."/>
        </authorList>
    </citation>
    <scope>NUCLEOTIDE SEQUENCE [LARGE SCALE GENOMIC DNA]</scope>
    <source>
        <strain evidence="7 8">GTF-13</strain>
    </source>
</reference>
<keyword evidence="5 6" id="KW-0449">Lipoprotein</keyword>
<dbReference type="Gene3D" id="3.30.160.150">
    <property type="entry name" value="Lipoprotein like domain"/>
    <property type="match status" value="1"/>
</dbReference>
<dbReference type="GO" id="GO:0009279">
    <property type="term" value="C:cell outer membrane"/>
    <property type="evidence" value="ECO:0007669"/>
    <property type="project" value="UniProtKB-SubCell"/>
</dbReference>
<evidence type="ECO:0000313" key="7">
    <source>
        <dbReference type="EMBL" id="RRJ83575.1"/>
    </source>
</evidence>
<reference evidence="7 8" key="2">
    <citation type="submission" date="2018-12" db="EMBL/GenBank/DDBJ databases">
        <title>Simiduia agarivorans gen. nov., sp. nov., a marine, agarolytic bacterium isolated from shallow coastal water from Keelung, Taiwan.</title>
        <authorList>
            <person name="Shieh W.Y."/>
        </authorList>
    </citation>
    <scope>NUCLEOTIDE SEQUENCE [LARGE SCALE GENOMIC DNA]</scope>
    <source>
        <strain evidence="7 8">GTF-13</strain>
    </source>
</reference>
<evidence type="ECO:0000313" key="8">
    <source>
        <dbReference type="Proteomes" id="UP000280792"/>
    </source>
</evidence>
<evidence type="ECO:0000256" key="4">
    <source>
        <dbReference type="ARBA" id="ARBA00023237"/>
    </source>
</evidence>
<organism evidence="7 8">
    <name type="scientific">Aestuariirhabdus litorea</name>
    <dbReference type="NCBI Taxonomy" id="2528527"/>
    <lineage>
        <taxon>Bacteria</taxon>
        <taxon>Pseudomonadati</taxon>
        <taxon>Pseudomonadota</taxon>
        <taxon>Gammaproteobacteria</taxon>
        <taxon>Oceanospirillales</taxon>
        <taxon>Aestuariirhabdaceae</taxon>
        <taxon>Aestuariirhabdus</taxon>
    </lineage>
</organism>
<dbReference type="GO" id="GO:0043165">
    <property type="term" value="P:Gram-negative-bacterium-type cell outer membrane assembly"/>
    <property type="evidence" value="ECO:0007669"/>
    <property type="project" value="UniProtKB-UniRule"/>
</dbReference>
<accession>A0A3P3VLG2</accession>
<evidence type="ECO:0000256" key="3">
    <source>
        <dbReference type="ARBA" id="ARBA00023139"/>
    </source>
</evidence>
<dbReference type="RefSeq" id="WP_125013671.1">
    <property type="nucleotide sequence ID" value="NZ_QWEZ01000001.1"/>
</dbReference>
<sequence>MKPARYGLWLSLLTLLLLASGCGFQLRGEVSLPSELQRLNLSGVQSGSPLSQALRQSLTSNGVELSETADLSLAVLGYSTDQRAITFTGTGQSAQFEVSGTLRFNLQNSNGTELMGPFSLDAQRTYQSDQNNTTASISERKMIDRELERSLVQQLMLRLQAITSAQLAQAQQAAEARELQAQQAAPAAQ</sequence>
<evidence type="ECO:0000256" key="1">
    <source>
        <dbReference type="ARBA" id="ARBA00022729"/>
    </source>
</evidence>
<keyword evidence="4 6" id="KW-0998">Cell outer membrane</keyword>
<evidence type="ECO:0000256" key="6">
    <source>
        <dbReference type="HAMAP-Rule" id="MF_01186"/>
    </source>
</evidence>
<comment type="subunit">
    <text evidence="6">Component of the lipopolysaccharide transport and assembly complex. Interacts with LptD.</text>
</comment>
<proteinExistence type="inferred from homology"/>